<gene>
    <name evidence="1" type="ORF">CSUI_009539</name>
</gene>
<keyword evidence="2" id="KW-1185">Reference proteome</keyword>
<dbReference type="RefSeq" id="XP_067918374.1">
    <property type="nucleotide sequence ID" value="XM_068069654.1"/>
</dbReference>
<dbReference type="GeneID" id="94432865"/>
<accession>A0A2C6KJ29</accession>
<proteinExistence type="predicted"/>
<name>A0A2C6KJ29_9APIC</name>
<reference evidence="1 2" key="1">
    <citation type="journal article" date="2017" name="Int. J. Parasitol.">
        <title>The genome of the protozoan parasite Cystoisospora suis and a reverse vaccinology approach to identify vaccine candidates.</title>
        <authorList>
            <person name="Palmieri N."/>
            <person name="Shrestha A."/>
            <person name="Ruttkowski B."/>
            <person name="Beck T."/>
            <person name="Vogl C."/>
            <person name="Tomley F."/>
            <person name="Blake D.P."/>
            <person name="Joachim A."/>
        </authorList>
    </citation>
    <scope>NUCLEOTIDE SEQUENCE [LARGE SCALE GENOMIC DNA]</scope>
    <source>
        <strain evidence="1 2">Wien I</strain>
    </source>
</reference>
<dbReference type="AlphaFoldDB" id="A0A2C6KJ29"/>
<evidence type="ECO:0000313" key="2">
    <source>
        <dbReference type="Proteomes" id="UP000221165"/>
    </source>
</evidence>
<feature type="non-terminal residue" evidence="1">
    <location>
        <position position="1"/>
    </location>
</feature>
<dbReference type="VEuPathDB" id="ToxoDB:CSUI_009539"/>
<sequence>RSCEPHGLSVWRYRQRGLKSTSVWNLTGSTASRTLGFHSVSDFPAVARLFSPAGRGLLSDHSDCSRQIPALLDSPSRASQLPTNLRVSSDEAAYCCQRTCAFHRMKQLTVPCTLTCGIRLFFGSG</sequence>
<evidence type="ECO:0000313" key="1">
    <source>
        <dbReference type="EMBL" id="PHJ16648.1"/>
    </source>
</evidence>
<comment type="caution">
    <text evidence="1">The sequence shown here is derived from an EMBL/GenBank/DDBJ whole genome shotgun (WGS) entry which is preliminary data.</text>
</comment>
<organism evidence="1 2">
    <name type="scientific">Cystoisospora suis</name>
    <dbReference type="NCBI Taxonomy" id="483139"/>
    <lineage>
        <taxon>Eukaryota</taxon>
        <taxon>Sar</taxon>
        <taxon>Alveolata</taxon>
        <taxon>Apicomplexa</taxon>
        <taxon>Conoidasida</taxon>
        <taxon>Coccidia</taxon>
        <taxon>Eucoccidiorida</taxon>
        <taxon>Eimeriorina</taxon>
        <taxon>Sarcocystidae</taxon>
        <taxon>Cystoisospora</taxon>
    </lineage>
</organism>
<dbReference type="Proteomes" id="UP000221165">
    <property type="component" value="Unassembled WGS sequence"/>
</dbReference>
<dbReference type="EMBL" id="MIGC01005718">
    <property type="protein sequence ID" value="PHJ16648.1"/>
    <property type="molecule type" value="Genomic_DNA"/>
</dbReference>
<protein>
    <submittedName>
        <fullName evidence="1">Uncharacterized protein</fullName>
    </submittedName>
</protein>